<evidence type="ECO:0000313" key="10">
    <source>
        <dbReference type="Proteomes" id="UP001434337"/>
    </source>
</evidence>
<feature type="transmembrane region" description="Helical" evidence="8">
    <location>
        <begin position="56"/>
        <end position="76"/>
    </location>
</feature>
<dbReference type="GO" id="GO:0016757">
    <property type="term" value="F:glycosyltransferase activity"/>
    <property type="evidence" value="ECO:0007669"/>
    <property type="project" value="UniProtKB-KW"/>
</dbReference>
<evidence type="ECO:0000256" key="7">
    <source>
        <dbReference type="ARBA" id="ARBA00043987"/>
    </source>
</evidence>
<keyword evidence="3" id="KW-0808">Transferase</keyword>
<feature type="transmembrane region" description="Helical" evidence="8">
    <location>
        <begin position="309"/>
        <end position="330"/>
    </location>
</feature>
<organism evidence="9 10">
    <name type="scientific">Propioniciclava soli</name>
    <dbReference type="NCBI Taxonomy" id="2775081"/>
    <lineage>
        <taxon>Bacteria</taxon>
        <taxon>Bacillati</taxon>
        <taxon>Actinomycetota</taxon>
        <taxon>Actinomycetes</taxon>
        <taxon>Propionibacteriales</taxon>
        <taxon>Propionibacteriaceae</taxon>
        <taxon>Propioniciclava</taxon>
    </lineage>
</organism>
<evidence type="ECO:0000313" key="9">
    <source>
        <dbReference type="EMBL" id="WZW99578.1"/>
    </source>
</evidence>
<feature type="transmembrane region" description="Helical" evidence="8">
    <location>
        <begin position="234"/>
        <end position="251"/>
    </location>
</feature>
<keyword evidence="4 8" id="KW-0812">Transmembrane</keyword>
<feature type="transmembrane region" description="Helical" evidence="8">
    <location>
        <begin position="173"/>
        <end position="192"/>
    </location>
</feature>
<evidence type="ECO:0000256" key="6">
    <source>
        <dbReference type="ARBA" id="ARBA00023136"/>
    </source>
</evidence>
<evidence type="ECO:0000256" key="8">
    <source>
        <dbReference type="SAM" id="Phobius"/>
    </source>
</evidence>
<comment type="similarity">
    <text evidence="7">Belongs to the MptA/B family.</text>
</comment>
<evidence type="ECO:0000256" key="3">
    <source>
        <dbReference type="ARBA" id="ARBA00022679"/>
    </source>
</evidence>
<feature type="transmembrane region" description="Helical" evidence="8">
    <location>
        <begin position="88"/>
        <end position="106"/>
    </location>
</feature>
<sequence length="469" mass="49297">MRESARPGLPWGVAAAGGTLATALVAWGSAHPEFAFDTAGWPAGWVNAVGAALPIPLNRVAVVLGVVALCGVWWALRVRDGVRPVERPGWLLALWSLPLLALPPVLSNDAVLYADAGWIENAGGSVYRDGLASAGGPFASGVDPLWVGSGVAYPALSLVVNQVVVGLTGNHPYWSVVAMRWPVVVGVVLLALVLPRIARFIRPTDPDAAGRAQWWGLLNPLLVVHFLGGAHNDAPMVGVALAAVWVTVVALERPASRVTPWLLWLAAPALVGVAMAFKQQAGLMVLAIAGLPVLAELARLPLGQRLVRLGVRTVGVTAVTLAVFAAISLASGKGFGWVAWLALMGEAGTVAPFALLSQWGGWAVDGWGLDATLFRAVVGAVSNAVLLVVLAWCVVRFSDRPLAAVGWGSLAVALLGQALHPWYLPWSLAVLGLVPLSRRQWRALAVLVVAFVVWNAVQTVVWHGEQLEI</sequence>
<dbReference type="NCBIfam" id="NF038066">
    <property type="entry name" value="MptB"/>
    <property type="match status" value="1"/>
</dbReference>
<reference evidence="9 10" key="1">
    <citation type="journal article" date="2023" name="Environ Microbiome">
        <title>A coral-associated actinobacterium mitigates coral bleaching under heat stress.</title>
        <authorList>
            <person name="Li J."/>
            <person name="Zou Y."/>
            <person name="Li Q."/>
            <person name="Zhang J."/>
            <person name="Bourne D.G."/>
            <person name="Lyu Y."/>
            <person name="Liu C."/>
            <person name="Zhang S."/>
        </authorList>
    </citation>
    <scope>NUCLEOTIDE SEQUENCE [LARGE SCALE GENOMIC DNA]</scope>
    <source>
        <strain evidence="9 10">SCSIO 13291</strain>
    </source>
</reference>
<feature type="transmembrane region" description="Helical" evidence="8">
    <location>
        <begin position="373"/>
        <end position="395"/>
    </location>
</feature>
<feature type="transmembrane region" description="Helical" evidence="8">
    <location>
        <begin position="258"/>
        <end position="277"/>
    </location>
</feature>
<keyword evidence="5 8" id="KW-1133">Transmembrane helix</keyword>
<keyword evidence="2 9" id="KW-0328">Glycosyltransferase</keyword>
<comment type="subcellular location">
    <subcellularLocation>
        <location evidence="1">Membrane</location>
        <topology evidence="1">Multi-pass membrane protein</topology>
    </subcellularLocation>
</comment>
<dbReference type="EMBL" id="CP115965">
    <property type="protein sequence ID" value="WZW99578.1"/>
    <property type="molecule type" value="Genomic_DNA"/>
</dbReference>
<name>A0ABZ3C9X4_9ACTN</name>
<keyword evidence="6 8" id="KW-0472">Membrane</keyword>
<keyword evidence="10" id="KW-1185">Reference proteome</keyword>
<dbReference type="Proteomes" id="UP001434337">
    <property type="component" value="Chromosome"/>
</dbReference>
<dbReference type="Pfam" id="PF26314">
    <property type="entry name" value="MptA_B_family"/>
    <property type="match status" value="1"/>
</dbReference>
<feature type="transmembrane region" description="Helical" evidence="8">
    <location>
        <begin position="283"/>
        <end position="302"/>
    </location>
</feature>
<evidence type="ECO:0000256" key="1">
    <source>
        <dbReference type="ARBA" id="ARBA00004141"/>
    </source>
</evidence>
<feature type="transmembrane region" description="Helical" evidence="8">
    <location>
        <begin position="443"/>
        <end position="462"/>
    </location>
</feature>
<protein>
    <submittedName>
        <fullName evidence="9">Polyprenol phosphomannose-dependent alpha 1,6 mannosyltransferase MptB</fullName>
    </submittedName>
</protein>
<accession>A0ABZ3C9X4</accession>
<proteinExistence type="inferred from homology"/>
<evidence type="ECO:0000256" key="2">
    <source>
        <dbReference type="ARBA" id="ARBA00022676"/>
    </source>
</evidence>
<evidence type="ECO:0000256" key="4">
    <source>
        <dbReference type="ARBA" id="ARBA00022692"/>
    </source>
</evidence>
<evidence type="ECO:0000256" key="5">
    <source>
        <dbReference type="ARBA" id="ARBA00022989"/>
    </source>
</evidence>
<gene>
    <name evidence="9" type="primary">mptB</name>
    <name evidence="9" type="ORF">PCC79_05125</name>
</gene>
<dbReference type="RefSeq" id="WP_342373186.1">
    <property type="nucleotide sequence ID" value="NZ_CP115965.1"/>
</dbReference>
<dbReference type="InterPro" id="IPR049829">
    <property type="entry name" value="MptA/B-like"/>
</dbReference>